<evidence type="ECO:0000256" key="6">
    <source>
        <dbReference type="ARBA" id="ARBA00023242"/>
    </source>
</evidence>
<dbReference type="InterPro" id="IPR001781">
    <property type="entry name" value="Znf_LIM"/>
</dbReference>
<dbReference type="GO" id="GO:0042805">
    <property type="term" value="F:actinin binding"/>
    <property type="evidence" value="ECO:0007669"/>
    <property type="project" value="TreeGrafter"/>
</dbReference>
<accession>A0A1X7V4C7</accession>
<evidence type="ECO:0000256" key="4">
    <source>
        <dbReference type="ARBA" id="ARBA00022833"/>
    </source>
</evidence>
<dbReference type="GO" id="GO:0030036">
    <property type="term" value="P:actin cytoskeleton organization"/>
    <property type="evidence" value="ECO:0007669"/>
    <property type="project" value="TreeGrafter"/>
</dbReference>
<keyword evidence="2 7" id="KW-0479">Metal-binding</keyword>
<reference evidence="9" key="2">
    <citation type="submission" date="2017-05" db="UniProtKB">
        <authorList>
            <consortium name="EnsemblMetazoa"/>
        </authorList>
    </citation>
    <scope>IDENTIFICATION</scope>
</reference>
<dbReference type="Pfam" id="PF00412">
    <property type="entry name" value="LIM"/>
    <property type="match status" value="2"/>
</dbReference>
<dbReference type="GO" id="GO:0046872">
    <property type="term" value="F:metal ion binding"/>
    <property type="evidence" value="ECO:0007669"/>
    <property type="project" value="UniProtKB-KW"/>
</dbReference>
<dbReference type="InParanoid" id="A0A1X7V4C7"/>
<dbReference type="PANTHER" id="PTHR24215">
    <property type="entry name" value="RHO-GTPASE-ACTIVATING PROTEIN LRG1"/>
    <property type="match status" value="1"/>
</dbReference>
<dbReference type="eggNOG" id="KOG1700">
    <property type="taxonomic scope" value="Eukaryota"/>
</dbReference>
<dbReference type="GO" id="GO:0008307">
    <property type="term" value="F:structural constituent of muscle"/>
    <property type="evidence" value="ECO:0007669"/>
    <property type="project" value="TreeGrafter"/>
</dbReference>
<dbReference type="KEGG" id="aqu:100634683"/>
<reference evidence="10" key="1">
    <citation type="journal article" date="2010" name="Nature">
        <title>The Amphimedon queenslandica genome and the evolution of animal complexity.</title>
        <authorList>
            <person name="Srivastava M."/>
            <person name="Simakov O."/>
            <person name="Chapman J."/>
            <person name="Fahey B."/>
            <person name="Gauthier M.E."/>
            <person name="Mitros T."/>
            <person name="Richards G.S."/>
            <person name="Conaco C."/>
            <person name="Dacre M."/>
            <person name="Hellsten U."/>
            <person name="Larroux C."/>
            <person name="Putnam N.H."/>
            <person name="Stanke M."/>
            <person name="Adamska M."/>
            <person name="Darling A."/>
            <person name="Degnan S.M."/>
            <person name="Oakley T.H."/>
            <person name="Plachetzki D.C."/>
            <person name="Zhai Y."/>
            <person name="Adamski M."/>
            <person name="Calcino A."/>
            <person name="Cummins S.F."/>
            <person name="Goodstein D.M."/>
            <person name="Harris C."/>
            <person name="Jackson D.J."/>
            <person name="Leys S.P."/>
            <person name="Shu S."/>
            <person name="Woodcroft B.J."/>
            <person name="Vervoort M."/>
            <person name="Kosik K.S."/>
            <person name="Manning G."/>
            <person name="Degnan B.M."/>
            <person name="Rokhsar D.S."/>
        </authorList>
    </citation>
    <scope>NUCLEOTIDE SEQUENCE [LARGE SCALE GENOMIC DNA]</scope>
</reference>
<evidence type="ECO:0000313" key="10">
    <source>
        <dbReference type="Proteomes" id="UP000007879"/>
    </source>
</evidence>
<dbReference type="AlphaFoldDB" id="A0A1X7V4C7"/>
<evidence type="ECO:0000256" key="2">
    <source>
        <dbReference type="ARBA" id="ARBA00022723"/>
    </source>
</evidence>
<protein>
    <recommendedName>
        <fullName evidence="8">LIM zinc-binding domain-containing protein</fullName>
    </recommendedName>
</protein>
<dbReference type="FunCoup" id="A0A1X7V4C7">
    <property type="interactions" value="597"/>
</dbReference>
<dbReference type="SMART" id="SM00132">
    <property type="entry name" value="LIM"/>
    <property type="match status" value="2"/>
</dbReference>
<dbReference type="PROSITE" id="PS50023">
    <property type="entry name" value="LIM_DOMAIN_2"/>
    <property type="match status" value="2"/>
</dbReference>
<evidence type="ECO:0000256" key="3">
    <source>
        <dbReference type="ARBA" id="ARBA00022737"/>
    </source>
</evidence>
<feature type="domain" description="LIM zinc-binding" evidence="8">
    <location>
        <begin position="8"/>
        <end position="74"/>
    </location>
</feature>
<name>A0A1X7V4C7_AMPQE</name>
<dbReference type="EnsemblMetazoa" id="XM_003385643.3">
    <property type="protein sequence ID" value="XP_003385691.1"/>
    <property type="gene ID" value="LOC100634683"/>
</dbReference>
<dbReference type="EnsemblMetazoa" id="Aqu2.1.34863_001">
    <property type="protein sequence ID" value="Aqu2.1.34863_001"/>
    <property type="gene ID" value="Aqu2.1.34863"/>
</dbReference>
<keyword evidence="10" id="KW-1185">Reference proteome</keyword>
<dbReference type="Proteomes" id="UP000007879">
    <property type="component" value="Unassembled WGS sequence"/>
</dbReference>
<evidence type="ECO:0000259" key="8">
    <source>
        <dbReference type="PROSITE" id="PS50023"/>
    </source>
</evidence>
<dbReference type="SUPFAM" id="SSF57716">
    <property type="entry name" value="Glucocorticoid receptor-like (DNA-binding domain)"/>
    <property type="match status" value="3"/>
</dbReference>
<comment type="subcellular location">
    <subcellularLocation>
        <location evidence="1">Nucleus</location>
    </subcellularLocation>
</comment>
<keyword evidence="6" id="KW-0539">Nucleus</keyword>
<dbReference type="Gene3D" id="2.10.110.10">
    <property type="entry name" value="Cysteine Rich Protein"/>
    <property type="match status" value="2"/>
</dbReference>
<proteinExistence type="predicted"/>
<dbReference type="PROSITE" id="PS00478">
    <property type="entry name" value="LIM_DOMAIN_1"/>
    <property type="match status" value="2"/>
</dbReference>
<gene>
    <name evidence="9" type="primary">100634683</name>
</gene>
<keyword evidence="5 7" id="KW-0440">LIM domain</keyword>
<dbReference type="CDD" id="cd09326">
    <property type="entry name" value="LIM_CRP_like"/>
    <property type="match status" value="1"/>
</dbReference>
<evidence type="ECO:0000313" key="9">
    <source>
        <dbReference type="EnsemblMetazoa" id="Aqu2.1.34863_001"/>
    </source>
</evidence>
<evidence type="ECO:0000256" key="1">
    <source>
        <dbReference type="ARBA" id="ARBA00004123"/>
    </source>
</evidence>
<keyword evidence="4 7" id="KW-0862">Zinc</keyword>
<sequence length="166" mass="17814">MSKFGGAPKCPICNKSVYMSEEVVAEGYKWHKNCFKCSSCNKMLDSSNMAAHRNEGKEVPSLFCSHCHRKTHDIHKIAAPTTAASVGGPNACGRCNKTVYAAEKVVAAGKPWHKSCFNCAECNKKLESTTVTDNEGEIYCKGCYGAKFGPKGFGYGGGAGALTRTQ</sequence>
<organism evidence="9">
    <name type="scientific">Amphimedon queenslandica</name>
    <name type="common">Sponge</name>
    <dbReference type="NCBI Taxonomy" id="400682"/>
    <lineage>
        <taxon>Eukaryota</taxon>
        <taxon>Metazoa</taxon>
        <taxon>Porifera</taxon>
        <taxon>Demospongiae</taxon>
        <taxon>Heteroscleromorpha</taxon>
        <taxon>Haplosclerida</taxon>
        <taxon>Niphatidae</taxon>
        <taxon>Amphimedon</taxon>
    </lineage>
</organism>
<dbReference type="OrthoDB" id="1679758at2759"/>
<dbReference type="OMA" id="PHCPTTN"/>
<dbReference type="GO" id="GO:0005737">
    <property type="term" value="C:cytoplasm"/>
    <property type="evidence" value="ECO:0007669"/>
    <property type="project" value="TreeGrafter"/>
</dbReference>
<evidence type="ECO:0000256" key="5">
    <source>
        <dbReference type="ARBA" id="ARBA00023038"/>
    </source>
</evidence>
<feature type="domain" description="LIM zinc-binding" evidence="8">
    <location>
        <begin position="90"/>
        <end position="150"/>
    </location>
</feature>
<dbReference type="PANTHER" id="PTHR24215:SF35">
    <property type="entry name" value="MUSCLE LIM PROTEIN MLP84B"/>
    <property type="match status" value="1"/>
</dbReference>
<dbReference type="GO" id="GO:0005634">
    <property type="term" value="C:nucleus"/>
    <property type="evidence" value="ECO:0007669"/>
    <property type="project" value="UniProtKB-SubCell"/>
</dbReference>
<evidence type="ECO:0000256" key="7">
    <source>
        <dbReference type="PROSITE-ProRule" id="PRU00125"/>
    </source>
</evidence>
<dbReference type="STRING" id="400682.A0A1X7V4C7"/>
<keyword evidence="3" id="KW-0677">Repeat</keyword>
<dbReference type="FunFam" id="2.10.110.10:FF:000001">
    <property type="entry name" value="Cysteine and glycine-rich protein 1"/>
    <property type="match status" value="2"/>
</dbReference>